<reference evidence="1 2" key="1">
    <citation type="submission" date="2020-02" db="EMBL/GenBank/DDBJ databases">
        <authorList>
            <person name="Hogendoorn C."/>
        </authorList>
    </citation>
    <scope>NUCLEOTIDE SEQUENCE [LARGE SCALE GENOMIC DNA]</scope>
    <source>
        <strain evidence="1">METHB21</strain>
    </source>
</reference>
<keyword evidence="2" id="KW-1185">Reference proteome</keyword>
<evidence type="ECO:0000313" key="1">
    <source>
        <dbReference type="EMBL" id="CAA9889480.1"/>
    </source>
</evidence>
<dbReference type="EMBL" id="CADCXN010000008">
    <property type="protein sequence ID" value="CAA9889480.1"/>
    <property type="molecule type" value="Genomic_DNA"/>
</dbReference>
<organism evidence="1 2">
    <name type="scientific">Candidatus Methylobacter favarea</name>
    <dbReference type="NCBI Taxonomy" id="2707345"/>
    <lineage>
        <taxon>Bacteria</taxon>
        <taxon>Pseudomonadati</taxon>
        <taxon>Pseudomonadota</taxon>
        <taxon>Gammaproteobacteria</taxon>
        <taxon>Methylococcales</taxon>
        <taxon>Methylococcaceae</taxon>
        <taxon>Methylobacter</taxon>
    </lineage>
</organism>
<protein>
    <submittedName>
        <fullName evidence="1">Uncharacterized protein</fullName>
    </submittedName>
</protein>
<comment type="caution">
    <text evidence="1">The sequence shown here is derived from an EMBL/GenBank/DDBJ whole genome shotgun (WGS) entry which is preliminary data.</text>
</comment>
<accession>A0A8S0WM24</accession>
<dbReference type="Proteomes" id="UP000494216">
    <property type="component" value="Unassembled WGS sequence"/>
</dbReference>
<gene>
    <name evidence="1" type="ORF">METHB2_1050006</name>
</gene>
<evidence type="ECO:0000313" key="2">
    <source>
        <dbReference type="Proteomes" id="UP000494216"/>
    </source>
</evidence>
<sequence>MLINVTDSKIFLILDNLRAHSSKLLKAWLADQGILSTLHRLKPAFRFPFSYFALHYLPILLVIKTVEI</sequence>
<dbReference type="AlphaFoldDB" id="A0A8S0WM24"/>
<proteinExistence type="predicted"/>
<name>A0A8S0WM24_9GAMM</name>